<proteinExistence type="predicted"/>
<keyword evidence="2" id="KW-1185">Reference proteome</keyword>
<sequence>MPAASMYEKHGNGISSSKSSLYIKSLPTVSSIRNELEGIESFVSTNPTGKVLGQRFDEDVSTSGISYLYIANNCLTIDSATNILDNLGLRLLDCGSLIGNKETNLLTAPTSQKFLSLCTNLLESNVFSQTFKNLTTLRIHHSIITQDYFTSSTSSSEGQSFEIRKQGLKCKLDSTPIDIPGICHEFDSTCIDEAGTNTSVYPPTSACWENPDDLESNFLKNFFSNKIETNKTSIEVSEPAICDPHQIPKLQELIQPSSPASAKTKTRHIIDRVLLFLQECAEDDLKQSPQNT</sequence>
<protein>
    <submittedName>
        <fullName evidence="1">Uncharacterized protein</fullName>
    </submittedName>
</protein>
<gene>
    <name evidence="1" type="ORF">EYC84_000134</name>
</gene>
<reference evidence="1 2" key="1">
    <citation type="submission" date="2019-06" db="EMBL/GenBank/DDBJ databases">
        <title>Genome Sequence of the Brown Rot Fungal Pathogen Monilinia fructicola.</title>
        <authorList>
            <person name="De Miccolis Angelini R.M."/>
            <person name="Landi L."/>
            <person name="Abate D."/>
            <person name="Pollastro S."/>
            <person name="Romanazzi G."/>
            <person name="Faretra F."/>
        </authorList>
    </citation>
    <scope>NUCLEOTIDE SEQUENCE [LARGE SCALE GENOMIC DNA]</scope>
    <source>
        <strain evidence="1 2">Mfrc123</strain>
    </source>
</reference>
<name>A0A5M9JRR0_MONFR</name>
<comment type="caution">
    <text evidence="1">The sequence shown here is derived from an EMBL/GenBank/DDBJ whole genome shotgun (WGS) entry which is preliminary data.</text>
</comment>
<accession>A0A5M9JRR0</accession>
<evidence type="ECO:0000313" key="1">
    <source>
        <dbReference type="EMBL" id="KAA8570739.1"/>
    </source>
</evidence>
<evidence type="ECO:0000313" key="2">
    <source>
        <dbReference type="Proteomes" id="UP000322873"/>
    </source>
</evidence>
<dbReference type="EMBL" id="VICG01000006">
    <property type="protein sequence ID" value="KAA8570739.1"/>
    <property type="molecule type" value="Genomic_DNA"/>
</dbReference>
<dbReference type="AlphaFoldDB" id="A0A5M9JRR0"/>
<dbReference type="Proteomes" id="UP000322873">
    <property type="component" value="Unassembled WGS sequence"/>
</dbReference>
<organism evidence="1 2">
    <name type="scientific">Monilinia fructicola</name>
    <name type="common">Brown rot fungus</name>
    <name type="synonym">Ciboria fructicola</name>
    <dbReference type="NCBI Taxonomy" id="38448"/>
    <lineage>
        <taxon>Eukaryota</taxon>
        <taxon>Fungi</taxon>
        <taxon>Dikarya</taxon>
        <taxon>Ascomycota</taxon>
        <taxon>Pezizomycotina</taxon>
        <taxon>Leotiomycetes</taxon>
        <taxon>Helotiales</taxon>
        <taxon>Sclerotiniaceae</taxon>
        <taxon>Monilinia</taxon>
    </lineage>
</organism>